<dbReference type="GeneID" id="93350090"/>
<evidence type="ECO:0000313" key="2">
    <source>
        <dbReference type="Proteomes" id="UP000254400"/>
    </source>
</evidence>
<organism evidence="1 2">
    <name type="scientific">Paenibacillus polymyxa</name>
    <name type="common">Bacillus polymyxa</name>
    <dbReference type="NCBI Taxonomy" id="1406"/>
    <lineage>
        <taxon>Bacteria</taxon>
        <taxon>Bacillati</taxon>
        <taxon>Bacillota</taxon>
        <taxon>Bacilli</taxon>
        <taxon>Bacillales</taxon>
        <taxon>Paenibacillaceae</taxon>
        <taxon>Paenibacillus</taxon>
    </lineage>
</organism>
<dbReference type="AlphaFoldDB" id="A0A378XW14"/>
<evidence type="ECO:0000313" key="1">
    <source>
        <dbReference type="EMBL" id="SUA67454.1"/>
    </source>
</evidence>
<accession>A0A378XW14</accession>
<dbReference type="EMBL" id="UGSC01000001">
    <property type="protein sequence ID" value="SUA67454.1"/>
    <property type="molecule type" value="Genomic_DNA"/>
</dbReference>
<proteinExistence type="predicted"/>
<protein>
    <submittedName>
        <fullName evidence="1">Uncharacterized protein</fullName>
    </submittedName>
</protein>
<gene>
    <name evidence="1" type="ORF">NCTC10343_01294</name>
</gene>
<reference evidence="1 2" key="1">
    <citation type="submission" date="2018-06" db="EMBL/GenBank/DDBJ databases">
        <authorList>
            <consortium name="Pathogen Informatics"/>
            <person name="Doyle S."/>
        </authorList>
    </citation>
    <scope>NUCLEOTIDE SEQUENCE [LARGE SCALE GENOMIC DNA]</scope>
    <source>
        <strain evidence="1 2">NCTC10343</strain>
    </source>
</reference>
<name>A0A378XW14_PAEPO</name>
<dbReference type="RefSeq" id="WP_019686487.1">
    <property type="nucleotide sequence ID" value="NZ_CP036496.1"/>
</dbReference>
<sequence length="75" mass="8754">MDDYYVQRIQPIDDRRNLLVLGRRSTGMLQGVAIKLRWWDRLLGRSLFDKTIAKAARTQRVCDIVNKHGREKGNA</sequence>
<dbReference type="Proteomes" id="UP000254400">
    <property type="component" value="Unassembled WGS sequence"/>
</dbReference>